<organism evidence="3 4">
    <name type="scientific">Novosphingobium pentaromativorans</name>
    <dbReference type="NCBI Taxonomy" id="205844"/>
    <lineage>
        <taxon>Bacteria</taxon>
        <taxon>Pseudomonadati</taxon>
        <taxon>Pseudomonadota</taxon>
        <taxon>Alphaproteobacteria</taxon>
        <taxon>Sphingomonadales</taxon>
        <taxon>Sphingomonadaceae</taxon>
        <taxon>Novosphingobium</taxon>
    </lineage>
</organism>
<dbReference type="EMBL" id="QFPX01000012">
    <property type="protein sequence ID" value="PZQ53783.1"/>
    <property type="molecule type" value="Genomic_DNA"/>
</dbReference>
<dbReference type="InterPro" id="IPR020904">
    <property type="entry name" value="Sc_DH/Rdtase_CS"/>
</dbReference>
<comment type="caution">
    <text evidence="3">The sequence shown here is derived from an EMBL/GenBank/DDBJ whole genome shotgun (WGS) entry which is preliminary data.</text>
</comment>
<dbReference type="PANTHER" id="PTHR43669">
    <property type="entry name" value="5-KETO-D-GLUCONATE 5-REDUCTASE"/>
    <property type="match status" value="1"/>
</dbReference>
<name>A0A2W5QGI9_9SPHN</name>
<sequence>MDGSVIDLTGKVVFVTGGGGGIGRSIALCMADMGADVAILEVIPERCDQVAELIEARGRKALCIAGNAMDVDVVQHAVAEAARHFGRLDVLANNVGGVSRRPFADLAEKNWRRHIDLNLVSNLAATQAALPIMIESGRASGGGGSIINVTSIEASRAAPGYAVYAACKAGINNLTRTLAVELAHHGIRVNAIAPDYTVTPGTRGQFAGPVDPDLWYRPTPAQEEAIRRRIPLGRAGIDEECGRVAVFLASEMAAYITGTIIPVDGGTWASGGWVRNDHDDWVLPPEASA</sequence>
<reference evidence="3 4" key="1">
    <citation type="submission" date="2017-08" db="EMBL/GenBank/DDBJ databases">
        <title>Infants hospitalized years apart are colonized by the same room-sourced microbial strains.</title>
        <authorList>
            <person name="Brooks B."/>
            <person name="Olm M.R."/>
            <person name="Firek B.A."/>
            <person name="Baker R."/>
            <person name="Thomas B.C."/>
            <person name="Morowitz M.J."/>
            <person name="Banfield J.F."/>
        </authorList>
    </citation>
    <scope>NUCLEOTIDE SEQUENCE [LARGE SCALE GENOMIC DNA]</scope>
    <source>
        <strain evidence="3">S2_005_002_R2_33</strain>
    </source>
</reference>
<dbReference type="SUPFAM" id="SSF51735">
    <property type="entry name" value="NAD(P)-binding Rossmann-fold domains"/>
    <property type="match status" value="1"/>
</dbReference>
<dbReference type="PANTHER" id="PTHR43669:SF3">
    <property type="entry name" value="ALCOHOL DEHYDROGENASE, PUTATIVE (AFU_ORTHOLOGUE AFUA_3G03445)-RELATED"/>
    <property type="match status" value="1"/>
</dbReference>
<dbReference type="AlphaFoldDB" id="A0A2W5QGI9"/>
<evidence type="ECO:0000313" key="4">
    <source>
        <dbReference type="Proteomes" id="UP000249082"/>
    </source>
</evidence>
<comment type="similarity">
    <text evidence="1">Belongs to the short-chain dehydrogenases/reductases (SDR) family.</text>
</comment>
<dbReference type="PROSITE" id="PS00061">
    <property type="entry name" value="ADH_SHORT"/>
    <property type="match status" value="1"/>
</dbReference>
<evidence type="ECO:0000256" key="1">
    <source>
        <dbReference type="ARBA" id="ARBA00006484"/>
    </source>
</evidence>
<dbReference type="Proteomes" id="UP000249082">
    <property type="component" value="Unassembled WGS sequence"/>
</dbReference>
<dbReference type="GO" id="GO:0016491">
    <property type="term" value="F:oxidoreductase activity"/>
    <property type="evidence" value="ECO:0007669"/>
    <property type="project" value="UniProtKB-KW"/>
</dbReference>
<dbReference type="FunFam" id="3.40.50.720:FF:000084">
    <property type="entry name" value="Short-chain dehydrogenase reductase"/>
    <property type="match status" value="1"/>
</dbReference>
<accession>A0A2W5QGI9</accession>
<evidence type="ECO:0000313" key="3">
    <source>
        <dbReference type="EMBL" id="PZQ53783.1"/>
    </source>
</evidence>
<proteinExistence type="inferred from homology"/>
<dbReference type="Pfam" id="PF13561">
    <property type="entry name" value="adh_short_C2"/>
    <property type="match status" value="1"/>
</dbReference>
<keyword evidence="2" id="KW-0560">Oxidoreductase</keyword>
<dbReference type="PRINTS" id="PR00080">
    <property type="entry name" value="SDRFAMILY"/>
</dbReference>
<dbReference type="InterPro" id="IPR002347">
    <property type="entry name" value="SDR_fam"/>
</dbReference>
<gene>
    <name evidence="3" type="ORF">DI555_14980</name>
</gene>
<evidence type="ECO:0000256" key="2">
    <source>
        <dbReference type="ARBA" id="ARBA00023002"/>
    </source>
</evidence>
<dbReference type="Gene3D" id="3.40.50.720">
    <property type="entry name" value="NAD(P)-binding Rossmann-like Domain"/>
    <property type="match status" value="1"/>
</dbReference>
<dbReference type="PRINTS" id="PR00081">
    <property type="entry name" value="GDHRDH"/>
</dbReference>
<dbReference type="InterPro" id="IPR036291">
    <property type="entry name" value="NAD(P)-bd_dom_sf"/>
</dbReference>
<protein>
    <submittedName>
        <fullName evidence="3">NAD(P)-dependent oxidoreductase</fullName>
    </submittedName>
</protein>